<name>A0A3D9LH00_MARFU</name>
<organism evidence="1 2">
    <name type="scientific">Marinoscillum furvescens DSM 4134</name>
    <dbReference type="NCBI Taxonomy" id="1122208"/>
    <lineage>
        <taxon>Bacteria</taxon>
        <taxon>Pseudomonadati</taxon>
        <taxon>Bacteroidota</taxon>
        <taxon>Cytophagia</taxon>
        <taxon>Cytophagales</taxon>
        <taxon>Reichenbachiellaceae</taxon>
        <taxon>Marinoscillum</taxon>
    </lineage>
</organism>
<dbReference type="EMBL" id="QREG01000001">
    <property type="protein sequence ID" value="REE05744.1"/>
    <property type="molecule type" value="Genomic_DNA"/>
</dbReference>
<evidence type="ECO:0000313" key="2">
    <source>
        <dbReference type="Proteomes" id="UP000256779"/>
    </source>
</evidence>
<sequence length="109" mass="12755">MSQPDEIKLAKGSLSLIQKDLKLNESCDLEGVENPFKVLRQFLKKRVQYLLDHDFGHLLNAMYRIDIPEPKLRRILDQADPECLADEISEAIIERERAKMVTRLRYSSR</sequence>
<accession>A0A3D9LH00</accession>
<comment type="caution">
    <text evidence="1">The sequence shown here is derived from an EMBL/GenBank/DDBJ whole genome shotgun (WGS) entry which is preliminary data.</text>
</comment>
<dbReference type="RefSeq" id="WP_115866248.1">
    <property type="nucleotide sequence ID" value="NZ_QREG01000001.1"/>
</dbReference>
<evidence type="ECO:0000313" key="1">
    <source>
        <dbReference type="EMBL" id="REE05744.1"/>
    </source>
</evidence>
<keyword evidence="2" id="KW-1185">Reference proteome</keyword>
<gene>
    <name evidence="1" type="ORF">C7460_101263</name>
</gene>
<proteinExistence type="predicted"/>
<reference evidence="1 2" key="1">
    <citation type="submission" date="2018-07" db="EMBL/GenBank/DDBJ databases">
        <title>Genomic Encyclopedia of Type Strains, Phase IV (KMG-IV): sequencing the most valuable type-strain genomes for metagenomic binning, comparative biology and taxonomic classification.</title>
        <authorList>
            <person name="Goeker M."/>
        </authorList>
    </citation>
    <scope>NUCLEOTIDE SEQUENCE [LARGE SCALE GENOMIC DNA]</scope>
    <source>
        <strain evidence="1 2">DSM 4134</strain>
    </source>
</reference>
<protein>
    <submittedName>
        <fullName evidence="1">Uncharacterized protein</fullName>
    </submittedName>
</protein>
<dbReference type="OrthoDB" id="982794at2"/>
<dbReference type="Proteomes" id="UP000256779">
    <property type="component" value="Unassembled WGS sequence"/>
</dbReference>
<dbReference type="AlphaFoldDB" id="A0A3D9LH00"/>